<evidence type="ECO:0000313" key="5">
    <source>
        <dbReference type="Proteomes" id="UP000193642"/>
    </source>
</evidence>
<dbReference type="InterPro" id="IPR036188">
    <property type="entry name" value="FAD/NAD-bd_sf"/>
</dbReference>
<dbReference type="Pfam" id="PF01266">
    <property type="entry name" value="DAO"/>
    <property type="match status" value="1"/>
</dbReference>
<dbReference type="Pfam" id="PF04324">
    <property type="entry name" value="Fer2_BFD"/>
    <property type="match status" value="1"/>
</dbReference>
<feature type="domain" description="BFD-like [2Fe-2S]-binding" evidence="3">
    <location>
        <begin position="476"/>
        <end position="529"/>
    </location>
</feature>
<dbReference type="CDD" id="cd19946">
    <property type="entry name" value="GlpA-like_Fer2_BFD-like"/>
    <property type="match status" value="1"/>
</dbReference>
<sequence>MDIEDLGACSRPLSNDSSECRGSRCSTCPSVRTATSSGGSGGGSTGNHEPGSHANHEQTSSAQVGASTDVVIIGAGVIGAAIARFLSRFKVRVAVLERGDDVASGASKANSGIVHGGYDETHGTLKSKVSGPGNRAFKQLNNELNFGFRVTGSMVLAFSEDEEPELHRLLANGTKNGVTGLRIIDRAEILRREPNINPEVYKALLCPHSGITSPYEYTIALAENAILNGVQFHLRCEVTDIQRLEASPELDLPHGGFLVRTNAQQEFFTKTIINAAGLYADKVAAMLGAADFSILPRKGEYIVLDKSQAKYASHVLFPVPSPIRGKGILVSQTFHGNLLLGPTSRDVREDARTNTEILKDILGSARHTVPDFDVTKAITSYAGLRAKCSRGDFIIEEAKNCPGLVNVAGIDSPGLTSSPAVAEMVCDIVRGIFKRNTGHDLSPNPWYNPLRPPIIIKKDSTYKGVIDHPTVPGLNIICRCEVVSEAEIVDAIHRPLGAHSTDAVKKRTRAGMGQCQGTFCEPRVARLISRELNIPLDQVPRRGVGSSLLPHKRVTAEDAALLDKLSHEDEKKAPKSKL</sequence>
<protein>
    <submittedName>
        <fullName evidence="4">DAO-domain-containing protein</fullName>
    </submittedName>
</protein>
<dbReference type="Gene3D" id="3.30.9.10">
    <property type="entry name" value="D-Amino Acid Oxidase, subunit A, domain 2"/>
    <property type="match status" value="1"/>
</dbReference>
<dbReference type="SUPFAM" id="SSF51905">
    <property type="entry name" value="FAD/NAD(P)-binding domain"/>
    <property type="match status" value="1"/>
</dbReference>
<gene>
    <name evidence="4" type="ORF">BCR33DRAFT_769716</name>
</gene>
<proteinExistence type="predicted"/>
<dbReference type="InterPro" id="IPR041854">
    <property type="entry name" value="BFD-like_2Fe2S-bd_dom_sf"/>
</dbReference>
<dbReference type="PANTHER" id="PTHR42720:SF1">
    <property type="entry name" value="GLYCEROL 3-PHOSPHATE OXIDASE"/>
    <property type="match status" value="1"/>
</dbReference>
<name>A0A1Y2BU26_9FUNG</name>
<dbReference type="Gene3D" id="3.50.50.60">
    <property type="entry name" value="FAD/NAD(P)-binding domain"/>
    <property type="match status" value="1"/>
</dbReference>
<feature type="domain" description="FAD dependent oxidoreductase" evidence="2">
    <location>
        <begin position="69"/>
        <end position="427"/>
    </location>
</feature>
<dbReference type="EMBL" id="MCGO01000049">
    <property type="protein sequence ID" value="ORY37625.1"/>
    <property type="molecule type" value="Genomic_DNA"/>
</dbReference>
<evidence type="ECO:0000256" key="1">
    <source>
        <dbReference type="SAM" id="MobiDB-lite"/>
    </source>
</evidence>
<dbReference type="SUPFAM" id="SSF54373">
    <property type="entry name" value="FAD-linked reductases, C-terminal domain"/>
    <property type="match status" value="1"/>
</dbReference>
<dbReference type="InterPro" id="IPR007419">
    <property type="entry name" value="BFD-like_2Fe2S-bd_dom"/>
</dbReference>
<dbReference type="OrthoDB" id="498204at2759"/>
<evidence type="ECO:0000259" key="3">
    <source>
        <dbReference type="Pfam" id="PF04324"/>
    </source>
</evidence>
<accession>A0A1Y2BU26</accession>
<feature type="compositionally biased region" description="Polar residues" evidence="1">
    <location>
        <begin position="24"/>
        <end position="34"/>
    </location>
</feature>
<evidence type="ECO:0000313" key="4">
    <source>
        <dbReference type="EMBL" id="ORY37625.1"/>
    </source>
</evidence>
<dbReference type="Proteomes" id="UP000193642">
    <property type="component" value="Unassembled WGS sequence"/>
</dbReference>
<dbReference type="InterPro" id="IPR052745">
    <property type="entry name" value="G3P_Oxidase/Oxidoreductase"/>
</dbReference>
<dbReference type="AlphaFoldDB" id="A0A1Y2BU26"/>
<dbReference type="InterPro" id="IPR006076">
    <property type="entry name" value="FAD-dep_OxRdtase"/>
</dbReference>
<evidence type="ECO:0000259" key="2">
    <source>
        <dbReference type="Pfam" id="PF01266"/>
    </source>
</evidence>
<dbReference type="PANTHER" id="PTHR42720">
    <property type="entry name" value="GLYCEROL-3-PHOSPHATE DEHYDROGENASE"/>
    <property type="match status" value="1"/>
</dbReference>
<keyword evidence="5" id="KW-1185">Reference proteome</keyword>
<comment type="caution">
    <text evidence="4">The sequence shown here is derived from an EMBL/GenBank/DDBJ whole genome shotgun (WGS) entry which is preliminary data.</text>
</comment>
<reference evidence="4 5" key="1">
    <citation type="submission" date="2016-07" db="EMBL/GenBank/DDBJ databases">
        <title>Pervasive Adenine N6-methylation of Active Genes in Fungi.</title>
        <authorList>
            <consortium name="DOE Joint Genome Institute"/>
            <person name="Mondo S.J."/>
            <person name="Dannebaum R.O."/>
            <person name="Kuo R.C."/>
            <person name="Labutti K."/>
            <person name="Haridas S."/>
            <person name="Kuo A."/>
            <person name="Salamov A."/>
            <person name="Ahrendt S.R."/>
            <person name="Lipzen A."/>
            <person name="Sullivan W."/>
            <person name="Andreopoulos W.B."/>
            <person name="Clum A."/>
            <person name="Lindquist E."/>
            <person name="Daum C."/>
            <person name="Ramamoorthy G.K."/>
            <person name="Gryganskyi A."/>
            <person name="Culley D."/>
            <person name="Magnuson J.K."/>
            <person name="James T.Y."/>
            <person name="O'Malley M.A."/>
            <person name="Stajich J.E."/>
            <person name="Spatafora J.W."/>
            <person name="Visel A."/>
            <person name="Grigoriev I.V."/>
        </authorList>
    </citation>
    <scope>NUCLEOTIDE SEQUENCE [LARGE SCALE GENOMIC DNA]</scope>
    <source>
        <strain evidence="4 5">JEL800</strain>
    </source>
</reference>
<dbReference type="STRING" id="329046.A0A1Y2BU26"/>
<feature type="region of interest" description="Disordered" evidence="1">
    <location>
        <begin position="1"/>
        <end position="62"/>
    </location>
</feature>
<organism evidence="4 5">
    <name type="scientific">Rhizoclosmatium globosum</name>
    <dbReference type="NCBI Taxonomy" id="329046"/>
    <lineage>
        <taxon>Eukaryota</taxon>
        <taxon>Fungi</taxon>
        <taxon>Fungi incertae sedis</taxon>
        <taxon>Chytridiomycota</taxon>
        <taxon>Chytridiomycota incertae sedis</taxon>
        <taxon>Chytridiomycetes</taxon>
        <taxon>Chytridiales</taxon>
        <taxon>Chytriomycetaceae</taxon>
        <taxon>Rhizoclosmatium</taxon>
    </lineage>
</organism>
<dbReference type="Gene3D" id="1.10.10.1100">
    <property type="entry name" value="BFD-like [2Fe-2S]-binding domain"/>
    <property type="match status" value="1"/>
</dbReference>